<evidence type="ECO:0000256" key="9">
    <source>
        <dbReference type="ARBA" id="ARBA00022989"/>
    </source>
</evidence>
<keyword evidence="3 16" id="KW-0812">Transmembrane</keyword>
<dbReference type="PROSITE" id="PS00242">
    <property type="entry name" value="INTEGRIN_ALPHA"/>
    <property type="match status" value="1"/>
</dbReference>
<keyword evidence="12" id="KW-1015">Disulfide bond</keyword>
<feature type="transmembrane region" description="Helical" evidence="16">
    <location>
        <begin position="1281"/>
        <end position="1305"/>
    </location>
</feature>
<keyword evidence="9 16" id="KW-1133">Transmembrane helix</keyword>
<feature type="compositionally biased region" description="Pro residues" evidence="17">
    <location>
        <begin position="133"/>
        <end position="146"/>
    </location>
</feature>
<dbReference type="SMART" id="SM00191">
    <property type="entry name" value="Int_alpha"/>
    <property type="match status" value="5"/>
</dbReference>
<feature type="domain" description="Integrin alpha third immunoglobulin-like" evidence="20">
    <location>
        <begin position="1081"/>
        <end position="1262"/>
    </location>
</feature>
<evidence type="ECO:0000256" key="6">
    <source>
        <dbReference type="ARBA" id="ARBA00022737"/>
    </source>
</evidence>
<evidence type="ECO:0000313" key="22">
    <source>
        <dbReference type="Proteomes" id="UP000314981"/>
    </source>
</evidence>
<keyword evidence="8 16" id="KW-0130">Cell adhesion</keyword>
<comment type="similarity">
    <text evidence="2 16">Belongs to the integrin alpha chain family.</text>
</comment>
<dbReference type="PRINTS" id="PR01185">
    <property type="entry name" value="INTEGRINA"/>
</dbReference>
<evidence type="ECO:0000256" key="8">
    <source>
        <dbReference type="ARBA" id="ARBA00022889"/>
    </source>
</evidence>
<keyword evidence="5" id="KW-0732">Signal</keyword>
<dbReference type="InterPro" id="IPR032695">
    <property type="entry name" value="Integrin_dom_sf"/>
</dbReference>
<dbReference type="Pfam" id="PF01839">
    <property type="entry name" value="FG-GAP"/>
    <property type="match status" value="2"/>
</dbReference>
<dbReference type="Ensembl" id="ENSBIXT00000035877.1">
    <property type="protein sequence ID" value="ENSBIXP00000021288.1"/>
    <property type="gene ID" value="ENSBIXG00000024403.1"/>
</dbReference>
<dbReference type="PANTHER" id="PTHR23220">
    <property type="entry name" value="INTEGRIN ALPHA"/>
    <property type="match status" value="1"/>
</dbReference>
<dbReference type="InterPro" id="IPR013649">
    <property type="entry name" value="Integrin_alpha_Ig-like_1"/>
</dbReference>
<feature type="region of interest" description="Disordered" evidence="17">
    <location>
        <begin position="37"/>
        <end position="152"/>
    </location>
</feature>
<evidence type="ECO:0000256" key="3">
    <source>
        <dbReference type="ARBA" id="ARBA00022692"/>
    </source>
</evidence>
<gene>
    <name evidence="21" type="primary">ITGA4</name>
</gene>
<evidence type="ECO:0000259" key="20">
    <source>
        <dbReference type="Pfam" id="PF20806"/>
    </source>
</evidence>
<evidence type="ECO:0000259" key="19">
    <source>
        <dbReference type="Pfam" id="PF20805"/>
    </source>
</evidence>
<dbReference type="InterPro" id="IPR018184">
    <property type="entry name" value="Integrin_alpha_C_CS"/>
</dbReference>
<reference evidence="21" key="3">
    <citation type="submission" date="2025-09" db="UniProtKB">
        <authorList>
            <consortium name="Ensembl"/>
        </authorList>
    </citation>
    <scope>IDENTIFICATION</scope>
</reference>
<keyword evidence="7" id="KW-0106">Calcium</keyword>
<keyword evidence="14" id="KW-0325">Glycoprotein</keyword>
<dbReference type="PROSITE" id="PS51470">
    <property type="entry name" value="FG_GAP"/>
    <property type="match status" value="3"/>
</dbReference>
<keyword evidence="6" id="KW-0677">Repeat</keyword>
<feature type="domain" description="Integrin alpha second immunoglobulin-like" evidence="19">
    <location>
        <begin position="927"/>
        <end position="1074"/>
    </location>
</feature>
<evidence type="ECO:0000256" key="12">
    <source>
        <dbReference type="ARBA" id="ARBA00023157"/>
    </source>
</evidence>
<evidence type="ECO:0000256" key="14">
    <source>
        <dbReference type="ARBA" id="ARBA00023180"/>
    </source>
</evidence>
<dbReference type="InterPro" id="IPR048285">
    <property type="entry name" value="Integrin_alpha_Ig-like_2"/>
</dbReference>
<feature type="region of interest" description="Disordered" evidence="17">
    <location>
        <begin position="278"/>
        <end position="299"/>
    </location>
</feature>
<dbReference type="Pfam" id="PF20806">
    <property type="entry name" value="Integrin_A_Ig_3"/>
    <property type="match status" value="1"/>
</dbReference>
<evidence type="ECO:0000256" key="7">
    <source>
        <dbReference type="ARBA" id="ARBA00022837"/>
    </source>
</evidence>
<name>A0A4W2D5X0_BOBOX</name>
<feature type="domain" description="Integrin alpha first immunoglubulin-like" evidence="18">
    <location>
        <begin position="768"/>
        <end position="925"/>
    </location>
</feature>
<dbReference type="Pfam" id="PF08441">
    <property type="entry name" value="Integrin_A_Ig_1"/>
    <property type="match status" value="1"/>
</dbReference>
<feature type="repeat" description="FG-GAP" evidence="15">
    <location>
        <begin position="660"/>
        <end position="717"/>
    </location>
</feature>
<dbReference type="GO" id="GO:0098609">
    <property type="term" value="P:cell-cell adhesion"/>
    <property type="evidence" value="ECO:0007669"/>
    <property type="project" value="TreeGrafter"/>
</dbReference>
<evidence type="ECO:0000256" key="4">
    <source>
        <dbReference type="ARBA" id="ARBA00022723"/>
    </source>
</evidence>
<dbReference type="Gene3D" id="1.20.5.930">
    <property type="entry name" value="Bicelle-embedded integrin alpha(iib) transmembrane segment"/>
    <property type="match status" value="1"/>
</dbReference>
<keyword evidence="4" id="KW-0479">Metal-binding</keyword>
<feature type="repeat" description="FG-GAP" evidence="15">
    <location>
        <begin position="721"/>
        <end position="783"/>
    </location>
</feature>
<evidence type="ECO:0000256" key="16">
    <source>
        <dbReference type="RuleBase" id="RU003762"/>
    </source>
</evidence>
<sequence length="1338" mass="146521">MRCPGLWLASGPHLAGRGASTLIVGLARSVGLKPQPRLKGEALAPSSSTPAVPGGSAWARAAQPRSPSAPYSHACQESALGPATPHHARYPTQRPAPRDSRSPHLAAAETGVGRGGSVASLATSDCSARRSPTSPPSLGPCPPPSLLPSRPLAPDTLSLFSWGALPLGQPSHPAQLWDGEWRFSVECSPPRAHGCGSEARAGPPRGRRLGGGDVSVVLGSPDRAPLQRGHGERAALQGTPQHPVRLLGGAAQPRGEPMVSRVGRGSLWHLRADSKKRLRDSLTDSNFPPSREGRREPSSLEKCLGNELILGWQQPGCVLAPGPEVWGGGLSAGVVGGGRGGGSGPPASGETPGLVGSKANICAHVRVSLLRLVVGAPTANWLSNTSVVKPGAIYRCKVGKNPARTCEQLQLGSPFGDPCGKTCLEERDNQWLGVTLSRQPGENGSIVTCGHRWKNIFYIRTESKLPTGVCYGMPSDLRTELSKRIAPCYQDYVKQFGENFASCQAGISSFYTEDLIVMGAPGSYYWTGSLFVYNMTTNKYKAFIDKYNQVKFGSYLGYSVGAGHFRSPRSTEVVGGAPQHEQIGKAYIFSIDAKELNILHEMKGKKLGSYFGASICAVDLNADGFSDLLVGAPMQSTIREEGRVFVYINSGSGAVMNEMETELIGSDKYAARFGESIVNLGDIDNDGFEDVAIGAPQEDDLQGAIYIYNGRVDGISTTFSQRIEGRQISNSLSMFGQSISGQIDADNNGYLDVAVGAFRSDSAVLLRTRPVVIVEASLNHPESVNRTNFDCIENGLPSVCMDLTLCFSYKGKKVPDYMVLLYNMSLDVNRKTESPSRFYFSSNGTYDVITRSIKVQSKATSCKTHQAFMRKDVRDILTPIQIEATYHLGHHVVSKRSIEEFPPLQPILQQKKEKDIIEKTINFARFCAHENCTADLQVSAKIGFLKPHENKTYLAVGSMKTLMLNVSLYNAGDDAYETTLHIKLPTGLYFIKILDLEEKQINCEVTDSSGIVRLDCRVGYIYVDHLSKTDVSFLLDASSLSRADEDLNITVHAACENEGETGDVKRNKVTVTIPLKYEVMLTVHGFVSPASFMYGPKEEDEFEMCTTEKMNFTFHVINTGQSMAPNIGVEIMIPNSFSPRTDKLFNILDVQTTAGECHFKNYQRKCALDQKKGTMETLKDIFRFLSKTDKRLLYCMKADPYCLNISCHFGKMDSGKEASVHIQLEGRPSILEMDETKALKFEIRATAFPEPNPKVIELKKDENVAHVLLEGLHHQRPRRHFTIMIISSSLLLGLILLFFISYVMWKAGFFKRQYQSILQKENRRDSWSYINSKSDKDD</sequence>
<evidence type="ECO:0000256" key="15">
    <source>
        <dbReference type="PROSITE-ProRule" id="PRU00803"/>
    </source>
</evidence>
<dbReference type="OMA" id="AGHHNTI"/>
<dbReference type="Gene3D" id="2.60.40.1510">
    <property type="entry name" value="ntegrin, alpha v. Chain A, domain 3"/>
    <property type="match status" value="1"/>
</dbReference>
<dbReference type="FunFam" id="2.130.10.130:FF:000006">
    <property type="entry name" value="Integrin, alpha 9"/>
    <property type="match status" value="1"/>
</dbReference>
<dbReference type="Gene3D" id="2.60.40.1530">
    <property type="entry name" value="ntegrin, alpha v. Chain A, domain 4"/>
    <property type="match status" value="1"/>
</dbReference>
<evidence type="ECO:0000256" key="10">
    <source>
        <dbReference type="ARBA" id="ARBA00023037"/>
    </source>
</evidence>
<evidence type="ECO:0000256" key="17">
    <source>
        <dbReference type="SAM" id="MobiDB-lite"/>
    </source>
</evidence>
<evidence type="ECO:0000256" key="2">
    <source>
        <dbReference type="ARBA" id="ARBA00008054"/>
    </source>
</evidence>
<feature type="repeat" description="FG-GAP" evidence="15">
    <location>
        <begin position="597"/>
        <end position="656"/>
    </location>
</feature>
<feature type="compositionally biased region" description="Low complexity" evidence="17">
    <location>
        <begin position="56"/>
        <end position="70"/>
    </location>
</feature>
<dbReference type="GO" id="GO:0008305">
    <property type="term" value="C:integrin complex"/>
    <property type="evidence" value="ECO:0007669"/>
    <property type="project" value="InterPro"/>
</dbReference>
<protein>
    <submittedName>
        <fullName evidence="21">Integrin subunit alpha 4</fullName>
    </submittedName>
</protein>
<dbReference type="GO" id="GO:0046872">
    <property type="term" value="F:metal ion binding"/>
    <property type="evidence" value="ECO:0007669"/>
    <property type="project" value="UniProtKB-KW"/>
</dbReference>
<evidence type="ECO:0000259" key="18">
    <source>
        <dbReference type="Pfam" id="PF08441"/>
    </source>
</evidence>
<keyword evidence="22" id="KW-1185">Reference proteome</keyword>
<evidence type="ECO:0000256" key="13">
    <source>
        <dbReference type="ARBA" id="ARBA00023170"/>
    </source>
</evidence>
<dbReference type="GO" id="GO:0005178">
    <property type="term" value="F:integrin binding"/>
    <property type="evidence" value="ECO:0007669"/>
    <property type="project" value="TreeGrafter"/>
</dbReference>
<dbReference type="GO" id="GO:0033627">
    <property type="term" value="P:cell adhesion mediated by integrin"/>
    <property type="evidence" value="ECO:0007669"/>
    <property type="project" value="TreeGrafter"/>
</dbReference>
<dbReference type="Gene3D" id="2.60.40.1460">
    <property type="entry name" value="Integrin domains. Chain A, domain 2"/>
    <property type="match status" value="1"/>
</dbReference>
<evidence type="ECO:0000256" key="1">
    <source>
        <dbReference type="ARBA" id="ARBA00004479"/>
    </source>
</evidence>
<dbReference type="Gene3D" id="2.130.10.130">
    <property type="entry name" value="Integrin alpha, N-terminal"/>
    <property type="match status" value="1"/>
</dbReference>
<evidence type="ECO:0000256" key="11">
    <source>
        <dbReference type="ARBA" id="ARBA00023136"/>
    </source>
</evidence>
<reference evidence="21" key="2">
    <citation type="submission" date="2025-08" db="UniProtKB">
        <authorList>
            <consortium name="Ensembl"/>
        </authorList>
    </citation>
    <scope>IDENTIFICATION</scope>
</reference>
<dbReference type="GO" id="GO:0007229">
    <property type="term" value="P:integrin-mediated signaling pathway"/>
    <property type="evidence" value="ECO:0007669"/>
    <property type="project" value="UniProtKB-KW"/>
</dbReference>
<accession>A0A4W2D5X0</accession>
<dbReference type="PANTHER" id="PTHR23220:SF78">
    <property type="entry name" value="INTEGRIN ALPHA-4"/>
    <property type="match status" value="1"/>
</dbReference>
<dbReference type="InterPro" id="IPR013519">
    <property type="entry name" value="Int_alpha_beta-p"/>
</dbReference>
<dbReference type="SUPFAM" id="SSF69179">
    <property type="entry name" value="Integrin domains"/>
    <property type="match status" value="3"/>
</dbReference>
<dbReference type="Pfam" id="PF20805">
    <property type="entry name" value="Integrin_A_Ig_2"/>
    <property type="match status" value="1"/>
</dbReference>
<dbReference type="InterPro" id="IPR048286">
    <property type="entry name" value="Integrin_alpha_Ig-like_3"/>
</dbReference>
<dbReference type="GO" id="GO:0007160">
    <property type="term" value="P:cell-matrix adhesion"/>
    <property type="evidence" value="ECO:0007669"/>
    <property type="project" value="TreeGrafter"/>
</dbReference>
<dbReference type="InterPro" id="IPR000413">
    <property type="entry name" value="Integrin_alpha"/>
</dbReference>
<dbReference type="InterPro" id="IPR013517">
    <property type="entry name" value="FG-GAP"/>
</dbReference>
<evidence type="ECO:0000313" key="21">
    <source>
        <dbReference type="Ensembl" id="ENSBIXP00000021288.1"/>
    </source>
</evidence>
<dbReference type="SUPFAM" id="SSF69318">
    <property type="entry name" value="Integrin alpha N-terminal domain"/>
    <property type="match status" value="1"/>
</dbReference>
<organism evidence="21 22">
    <name type="scientific">Bos indicus x Bos taurus</name>
    <name type="common">Hybrid cattle</name>
    <dbReference type="NCBI Taxonomy" id="30522"/>
    <lineage>
        <taxon>Eukaryota</taxon>
        <taxon>Metazoa</taxon>
        <taxon>Chordata</taxon>
        <taxon>Craniata</taxon>
        <taxon>Vertebrata</taxon>
        <taxon>Euteleostomi</taxon>
        <taxon>Mammalia</taxon>
        <taxon>Eutheria</taxon>
        <taxon>Laurasiatheria</taxon>
        <taxon>Artiodactyla</taxon>
        <taxon>Ruminantia</taxon>
        <taxon>Pecora</taxon>
        <taxon>Bovidae</taxon>
        <taxon>Bovinae</taxon>
        <taxon>Bos</taxon>
    </lineage>
</organism>
<keyword evidence="10 16" id="KW-0401">Integrin</keyword>
<proteinExistence type="inferred from homology"/>
<dbReference type="Proteomes" id="UP000314981">
    <property type="component" value="Chromosome 2"/>
</dbReference>
<reference evidence="21 22" key="1">
    <citation type="submission" date="2018-11" db="EMBL/GenBank/DDBJ databases">
        <title>Haplotype-resolved cattle genomes.</title>
        <authorList>
            <person name="Low W.Y."/>
            <person name="Tearle R."/>
            <person name="Bickhart D.M."/>
            <person name="Rosen B.D."/>
            <person name="Koren S."/>
            <person name="Rhie A."/>
            <person name="Hiendleder S."/>
            <person name="Phillippy A.M."/>
            <person name="Smith T.P.L."/>
            <person name="Williams J.L."/>
        </authorList>
    </citation>
    <scope>NUCLEOTIDE SEQUENCE [LARGE SCALE GENOMIC DNA]</scope>
</reference>
<keyword evidence="11 16" id="KW-0472">Membrane</keyword>
<keyword evidence="13 16" id="KW-0675">Receptor</keyword>
<comment type="subcellular location">
    <subcellularLocation>
        <location evidence="1 16">Membrane</location>
        <topology evidence="1 16">Single-pass type I membrane protein</topology>
    </subcellularLocation>
</comment>
<dbReference type="STRING" id="30522.A0A4W2D5X0"/>
<dbReference type="InterPro" id="IPR028994">
    <property type="entry name" value="Integrin_alpha_N"/>
</dbReference>
<evidence type="ECO:0000256" key="5">
    <source>
        <dbReference type="ARBA" id="ARBA00022729"/>
    </source>
</evidence>
<dbReference type="GO" id="GO:0009897">
    <property type="term" value="C:external side of plasma membrane"/>
    <property type="evidence" value="ECO:0007669"/>
    <property type="project" value="TreeGrafter"/>
</dbReference>